<feature type="region of interest" description="Disordered" evidence="1">
    <location>
        <begin position="1"/>
        <end position="21"/>
    </location>
</feature>
<evidence type="ECO:0000313" key="2">
    <source>
        <dbReference type="EMBL" id="CAF1955403.1"/>
    </source>
</evidence>
<dbReference type="Proteomes" id="UP000676336">
    <property type="component" value="Unassembled WGS sequence"/>
</dbReference>
<evidence type="ECO:0000313" key="7">
    <source>
        <dbReference type="EMBL" id="CAF4330903.1"/>
    </source>
</evidence>
<dbReference type="EMBL" id="CAJOBG010009283">
    <property type="protein sequence ID" value="CAF4262784.1"/>
    <property type="molecule type" value="Genomic_DNA"/>
</dbReference>
<keyword evidence="9" id="KW-1185">Reference proteome</keyword>
<reference evidence="2" key="1">
    <citation type="submission" date="2021-02" db="EMBL/GenBank/DDBJ databases">
        <authorList>
            <person name="Nowell W R."/>
        </authorList>
    </citation>
    <scope>NUCLEOTIDE SEQUENCE</scope>
</reference>
<evidence type="ECO:0000313" key="8">
    <source>
        <dbReference type="Proteomes" id="UP000663856"/>
    </source>
</evidence>
<name>A0A816LTY9_9BILA</name>
<dbReference type="Proteomes" id="UP000663824">
    <property type="component" value="Unassembled WGS sequence"/>
</dbReference>
<dbReference type="Proteomes" id="UP000663842">
    <property type="component" value="Unassembled WGS sequence"/>
</dbReference>
<dbReference type="EMBL" id="CAJNRE010019498">
    <property type="protein sequence ID" value="CAF2199304.1"/>
    <property type="molecule type" value="Genomic_DNA"/>
</dbReference>
<dbReference type="Proteomes" id="UP000663866">
    <property type="component" value="Unassembled WGS sequence"/>
</dbReference>
<dbReference type="EMBL" id="CAJNRG010009229">
    <property type="protein sequence ID" value="CAF2111322.1"/>
    <property type="molecule type" value="Genomic_DNA"/>
</dbReference>
<dbReference type="EMBL" id="CAJNRF010000337">
    <property type="protein sequence ID" value="CAF1955403.1"/>
    <property type="molecule type" value="Genomic_DNA"/>
</dbReference>
<dbReference type="Proteomes" id="UP000663887">
    <property type="component" value="Unassembled WGS sequence"/>
</dbReference>
<evidence type="ECO:0000313" key="5">
    <source>
        <dbReference type="EMBL" id="CAF4195157.1"/>
    </source>
</evidence>
<evidence type="ECO:0000313" key="4">
    <source>
        <dbReference type="EMBL" id="CAF2199304.1"/>
    </source>
</evidence>
<dbReference type="EMBL" id="CAJOBI010042494">
    <property type="protein sequence ID" value="CAF4330903.1"/>
    <property type="molecule type" value="Genomic_DNA"/>
</dbReference>
<organism evidence="2 8">
    <name type="scientific">Rotaria magnacalcarata</name>
    <dbReference type="NCBI Taxonomy" id="392030"/>
    <lineage>
        <taxon>Eukaryota</taxon>
        <taxon>Metazoa</taxon>
        <taxon>Spiralia</taxon>
        <taxon>Gnathifera</taxon>
        <taxon>Rotifera</taxon>
        <taxon>Eurotatoria</taxon>
        <taxon>Bdelloidea</taxon>
        <taxon>Philodinida</taxon>
        <taxon>Philodinidae</taxon>
        <taxon>Rotaria</taxon>
    </lineage>
</organism>
<sequence>MESFKNDELDDDSRSSLANEESNMSDFDFHHDELADDLDRLQVLSEYYNENEMDIDSISEIHTYNGGFTSISPKDATPILVFRNFFTEEIFNRIVDQTNIYEK</sequence>
<evidence type="ECO:0000313" key="6">
    <source>
        <dbReference type="EMBL" id="CAF4262784.1"/>
    </source>
</evidence>
<evidence type="ECO:0000313" key="3">
    <source>
        <dbReference type="EMBL" id="CAF2111322.1"/>
    </source>
</evidence>
<gene>
    <name evidence="4" type="ORF">MBJ925_LOCUS35296</name>
    <name evidence="6" type="ORF">OVN521_LOCUS29657</name>
    <name evidence="7" type="ORF">SMN809_LOCUS27367</name>
    <name evidence="5" type="ORF">UXM345_LOCUS27672</name>
    <name evidence="2" type="ORF">WKI299_LOCUS2572</name>
    <name evidence="3" type="ORF">XDN619_LOCUS20780</name>
</gene>
<dbReference type="EMBL" id="CAJOBF010006056">
    <property type="protein sequence ID" value="CAF4195157.1"/>
    <property type="molecule type" value="Genomic_DNA"/>
</dbReference>
<protein>
    <submittedName>
        <fullName evidence="2">Uncharacterized protein</fullName>
    </submittedName>
</protein>
<evidence type="ECO:0000313" key="9">
    <source>
        <dbReference type="Proteomes" id="UP000663866"/>
    </source>
</evidence>
<proteinExistence type="predicted"/>
<dbReference type="AlphaFoldDB" id="A0A816LTY9"/>
<comment type="caution">
    <text evidence="2">The sequence shown here is derived from an EMBL/GenBank/DDBJ whole genome shotgun (WGS) entry which is preliminary data.</text>
</comment>
<accession>A0A816LTY9</accession>
<dbReference type="Proteomes" id="UP000663856">
    <property type="component" value="Unassembled WGS sequence"/>
</dbReference>
<evidence type="ECO:0000256" key="1">
    <source>
        <dbReference type="SAM" id="MobiDB-lite"/>
    </source>
</evidence>